<dbReference type="Pfam" id="PF02452">
    <property type="entry name" value="PemK_toxin"/>
    <property type="match status" value="1"/>
</dbReference>
<dbReference type="GO" id="GO:0016075">
    <property type="term" value="P:rRNA catabolic process"/>
    <property type="evidence" value="ECO:0007669"/>
    <property type="project" value="TreeGrafter"/>
</dbReference>
<dbReference type="EC" id="3.1.-.-" evidence="1"/>
<dbReference type="InterPro" id="IPR003477">
    <property type="entry name" value="PemK-like"/>
</dbReference>
<comment type="function">
    <text evidence="1">Toxic component of a type II toxin-antitoxin (TA) system.</text>
</comment>
<dbReference type="PANTHER" id="PTHR33988">
    <property type="entry name" value="ENDORIBONUCLEASE MAZF-RELATED"/>
    <property type="match status" value="1"/>
</dbReference>
<keyword evidence="1" id="KW-0255">Endonuclease</keyword>
<comment type="similarity">
    <text evidence="1">Belongs to the PemK/MazF family.</text>
</comment>
<dbReference type="GO" id="GO:0006402">
    <property type="term" value="P:mRNA catabolic process"/>
    <property type="evidence" value="ECO:0007669"/>
    <property type="project" value="TreeGrafter"/>
</dbReference>
<dbReference type="InterPro" id="IPR011067">
    <property type="entry name" value="Plasmid_toxin/cell-grow_inhib"/>
</dbReference>
<accession>A0A1F5GA87</accession>
<sequence length="121" mass="13614">MQKHSKSYPKRGEIFIADLDPGFGREMRKKRPILVISNNTLNKNSNTLIMVPFSSIVPEFMGPNIVDIENEGLDKRSAIIVDQIRSVDKGRLINKVGNLTSYKLFEVEDALKIVLGLESLV</sequence>
<dbReference type="GO" id="GO:0016787">
    <property type="term" value="F:hydrolase activity"/>
    <property type="evidence" value="ECO:0007669"/>
    <property type="project" value="UniProtKB-KW"/>
</dbReference>
<reference evidence="2 3" key="1">
    <citation type="journal article" date="2016" name="Nat. Commun.">
        <title>Thousands of microbial genomes shed light on interconnected biogeochemical processes in an aquifer system.</title>
        <authorList>
            <person name="Anantharaman K."/>
            <person name="Brown C.T."/>
            <person name="Hug L.A."/>
            <person name="Sharon I."/>
            <person name="Castelle C.J."/>
            <person name="Probst A.J."/>
            <person name="Thomas B.C."/>
            <person name="Singh A."/>
            <person name="Wilkins M.J."/>
            <person name="Karaoz U."/>
            <person name="Brodie E.L."/>
            <person name="Williams K.H."/>
            <person name="Hubbard S.S."/>
            <person name="Banfield J.F."/>
        </authorList>
    </citation>
    <scope>NUCLEOTIDE SEQUENCE [LARGE SCALE GENOMIC DNA]</scope>
</reference>
<dbReference type="SUPFAM" id="SSF50118">
    <property type="entry name" value="Cell growth inhibitor/plasmid maintenance toxic component"/>
    <property type="match status" value="1"/>
</dbReference>
<gene>
    <name evidence="2" type="ORF">A3D04_04390</name>
</gene>
<dbReference type="PIRSF" id="PIRSF033490">
    <property type="entry name" value="MazF"/>
    <property type="match status" value="1"/>
</dbReference>
<dbReference type="EMBL" id="MFBD01000018">
    <property type="protein sequence ID" value="OGD88768.1"/>
    <property type="molecule type" value="Genomic_DNA"/>
</dbReference>
<proteinExistence type="inferred from homology"/>
<dbReference type="GO" id="GO:0003677">
    <property type="term" value="F:DNA binding"/>
    <property type="evidence" value="ECO:0007669"/>
    <property type="project" value="InterPro"/>
</dbReference>
<dbReference type="AlphaFoldDB" id="A0A1F5GA87"/>
<dbReference type="GO" id="GO:0004521">
    <property type="term" value="F:RNA endonuclease activity"/>
    <property type="evidence" value="ECO:0007669"/>
    <property type="project" value="TreeGrafter"/>
</dbReference>
<evidence type="ECO:0000256" key="1">
    <source>
        <dbReference type="PIRNR" id="PIRNR033490"/>
    </source>
</evidence>
<dbReference type="Proteomes" id="UP000177369">
    <property type="component" value="Unassembled WGS sequence"/>
</dbReference>
<comment type="caution">
    <text evidence="2">The sequence shown here is derived from an EMBL/GenBank/DDBJ whole genome shotgun (WGS) entry which is preliminary data.</text>
</comment>
<keyword evidence="1" id="KW-0378">Hydrolase</keyword>
<evidence type="ECO:0000313" key="3">
    <source>
        <dbReference type="Proteomes" id="UP000177369"/>
    </source>
</evidence>
<evidence type="ECO:0000313" key="2">
    <source>
        <dbReference type="EMBL" id="OGD88768.1"/>
    </source>
</evidence>
<name>A0A1F5GA87_9BACT</name>
<dbReference type="PANTHER" id="PTHR33988:SF2">
    <property type="entry name" value="ENDORIBONUCLEASE MAZF"/>
    <property type="match status" value="1"/>
</dbReference>
<protein>
    <recommendedName>
        <fullName evidence="1">mRNA interferase</fullName>
        <ecNumber evidence="1">3.1.-.-</ecNumber>
    </recommendedName>
</protein>
<keyword evidence="1" id="KW-0540">Nuclease</keyword>
<dbReference type="STRING" id="1797714.A3D04_04390"/>
<organism evidence="2 3">
    <name type="scientific">Candidatus Curtissbacteria bacterium RIFCSPHIGHO2_02_FULL_40_16b</name>
    <dbReference type="NCBI Taxonomy" id="1797714"/>
    <lineage>
        <taxon>Bacteria</taxon>
        <taxon>Candidatus Curtissiibacteriota</taxon>
    </lineage>
</organism>
<dbReference type="Gene3D" id="2.30.30.110">
    <property type="match status" value="1"/>
</dbReference>